<evidence type="ECO:0000313" key="3">
    <source>
        <dbReference type="EMBL" id="SHI96696.1"/>
    </source>
</evidence>
<evidence type="ECO:0000313" key="4">
    <source>
        <dbReference type="Proteomes" id="UP000184290"/>
    </source>
</evidence>
<proteinExistence type="predicted"/>
<comment type="caution">
    <text evidence="3">The sequence shown here is derived from an EMBL/GenBank/DDBJ whole genome shotgun (WGS) entry which is preliminary data.</text>
</comment>
<name>A0ABY1IBU4_9HYPH</name>
<keyword evidence="4" id="KW-1185">Reference proteome</keyword>
<gene>
    <name evidence="3" type="ORF">SAMN02745911_1262</name>
</gene>
<protein>
    <recommendedName>
        <fullName evidence="2">DUF1468 domain-containing protein</fullName>
    </recommendedName>
</protein>
<feature type="transmembrane region" description="Helical" evidence="1">
    <location>
        <begin position="30"/>
        <end position="51"/>
    </location>
</feature>
<feature type="transmembrane region" description="Helical" evidence="1">
    <location>
        <begin position="119"/>
        <end position="143"/>
    </location>
</feature>
<dbReference type="Proteomes" id="UP000184290">
    <property type="component" value="Unassembled WGS sequence"/>
</dbReference>
<reference evidence="3 4" key="1">
    <citation type="submission" date="2016-11" db="EMBL/GenBank/DDBJ databases">
        <authorList>
            <person name="Varghese N."/>
            <person name="Submissions S."/>
        </authorList>
    </citation>
    <scope>NUCLEOTIDE SEQUENCE [LARGE SCALE GENOMIC DNA]</scope>
    <source>
        <strain evidence="3 4">DSM 21988</strain>
    </source>
</reference>
<feature type="transmembrane region" description="Helical" evidence="1">
    <location>
        <begin position="80"/>
        <end position="113"/>
    </location>
</feature>
<dbReference type="RefSeq" id="WP_060606000.1">
    <property type="nucleotide sequence ID" value="NZ_FQZC01000002.1"/>
</dbReference>
<keyword evidence="1" id="KW-1133">Transmembrane helix</keyword>
<evidence type="ECO:0000256" key="1">
    <source>
        <dbReference type="SAM" id="Phobius"/>
    </source>
</evidence>
<evidence type="ECO:0000259" key="2">
    <source>
        <dbReference type="Pfam" id="PF07331"/>
    </source>
</evidence>
<dbReference type="Pfam" id="PF07331">
    <property type="entry name" value="TctB"/>
    <property type="match status" value="1"/>
</dbReference>
<dbReference type="InterPro" id="IPR009936">
    <property type="entry name" value="DUF1468"/>
</dbReference>
<sequence length="164" mass="16764">MLKPIASFALLATLALVVGGAINDTPSLLSYPVVVSSIAFLLAASTVLPAFAKGGLTRTAPAVRVADVTPAGGRKQMVRIVALCAIWIAYALVLTSAGFVAASSAALVASLLISMGSFSWRAAVAAVVFVLALAVLVTTVLFVPVPKAAVDYWIDEAVYTLTEG</sequence>
<dbReference type="EMBL" id="FQZC01000002">
    <property type="protein sequence ID" value="SHI96696.1"/>
    <property type="molecule type" value="Genomic_DNA"/>
</dbReference>
<organism evidence="3 4">
    <name type="scientific">Aureimonas altamirensis DSM 21988</name>
    <dbReference type="NCBI Taxonomy" id="1121026"/>
    <lineage>
        <taxon>Bacteria</taxon>
        <taxon>Pseudomonadati</taxon>
        <taxon>Pseudomonadota</taxon>
        <taxon>Alphaproteobacteria</taxon>
        <taxon>Hyphomicrobiales</taxon>
        <taxon>Aurantimonadaceae</taxon>
        <taxon>Aureimonas</taxon>
    </lineage>
</organism>
<keyword evidence="1" id="KW-0472">Membrane</keyword>
<keyword evidence="1" id="KW-0812">Transmembrane</keyword>
<accession>A0ABY1IBU4</accession>
<feature type="domain" description="DUF1468" evidence="2">
    <location>
        <begin position="8"/>
        <end position="146"/>
    </location>
</feature>